<evidence type="ECO:0000313" key="2">
    <source>
        <dbReference type="EMBL" id="MBV7379688.1"/>
    </source>
</evidence>
<gene>
    <name evidence="2" type="ORF">KJP28_12210</name>
</gene>
<protein>
    <submittedName>
        <fullName evidence="2">Uncharacterized protein</fullName>
    </submittedName>
</protein>
<evidence type="ECO:0000256" key="1">
    <source>
        <dbReference type="SAM" id="Coils"/>
    </source>
</evidence>
<comment type="caution">
    <text evidence="2">The sequence shown here is derived from an EMBL/GenBank/DDBJ whole genome shotgun (WGS) entry which is preliminary data.</text>
</comment>
<dbReference type="RefSeq" id="WP_218392798.1">
    <property type="nucleotide sequence ID" value="NZ_JAHUZE010000002.1"/>
</dbReference>
<sequence>MLKALDRNTHLGEMIGAWAGRQAEEELAQSFNMGLVDRLKDRWDADRGTGRQNEYVNLADPDLKDTVLKDTWKIIPAEMRNDIERVFGKNKFMVRKDMVNNALGYREASVGDPWTGISRLDPKAQKAFIDTASFFFGKDTFKYLRTAEEAWQAGISVAKNTIVIRSVIVPASNLASNFLQLTTRGIGPRQIYKGFREKLVEIDQFLKNQDRKVEIEALMAVNRNQDAMRRRLEAELDSIEESNRRMSIWPLIEAGEFSTISEGLTEADAAIGVNRH</sequence>
<proteinExistence type="predicted"/>
<keyword evidence="3" id="KW-1185">Reference proteome</keyword>
<accession>A0ABS6T380</accession>
<evidence type="ECO:0000313" key="3">
    <source>
        <dbReference type="Proteomes" id="UP000756530"/>
    </source>
</evidence>
<reference evidence="2 3" key="1">
    <citation type="submission" date="2021-05" db="EMBL/GenBank/DDBJ databases">
        <title>Culturable bacteria isolated from Daya Bay.</title>
        <authorList>
            <person name="Zheng W."/>
            <person name="Yu S."/>
            <person name="Huang Y."/>
        </authorList>
    </citation>
    <scope>NUCLEOTIDE SEQUENCE [LARGE SCALE GENOMIC DNA]</scope>
    <source>
        <strain evidence="2 3">DP4N28-5</strain>
    </source>
</reference>
<dbReference type="Proteomes" id="UP000756530">
    <property type="component" value="Unassembled WGS sequence"/>
</dbReference>
<keyword evidence="1" id="KW-0175">Coiled coil</keyword>
<organism evidence="2 3">
    <name type="scientific">Maritimibacter dapengensis</name>
    <dbReference type="NCBI Taxonomy" id="2836868"/>
    <lineage>
        <taxon>Bacteria</taxon>
        <taxon>Pseudomonadati</taxon>
        <taxon>Pseudomonadota</taxon>
        <taxon>Alphaproteobacteria</taxon>
        <taxon>Rhodobacterales</taxon>
        <taxon>Roseobacteraceae</taxon>
        <taxon>Maritimibacter</taxon>
    </lineage>
</organism>
<dbReference type="EMBL" id="JAHUZE010000002">
    <property type="protein sequence ID" value="MBV7379688.1"/>
    <property type="molecule type" value="Genomic_DNA"/>
</dbReference>
<feature type="coiled-coil region" evidence="1">
    <location>
        <begin position="215"/>
        <end position="242"/>
    </location>
</feature>
<name>A0ABS6T380_9RHOB</name>